<reference evidence="3" key="2">
    <citation type="submission" date="2021-08" db="EMBL/GenBank/DDBJ databases">
        <authorList>
            <person name="Eriksson T."/>
        </authorList>
    </citation>
    <scope>NUCLEOTIDE SEQUENCE</scope>
    <source>
        <strain evidence="3">Stoneville</strain>
        <tissue evidence="3">Whole head</tissue>
    </source>
</reference>
<dbReference type="AlphaFoldDB" id="A0A8J6HX84"/>
<proteinExistence type="predicted"/>
<protein>
    <submittedName>
        <fullName evidence="3">Uncharacterized protein</fullName>
    </submittedName>
</protein>
<feature type="transmembrane region" description="Helical" evidence="2">
    <location>
        <begin position="82"/>
        <end position="101"/>
    </location>
</feature>
<evidence type="ECO:0000256" key="1">
    <source>
        <dbReference type="SAM" id="MobiDB-lite"/>
    </source>
</evidence>
<keyword evidence="4" id="KW-1185">Reference proteome</keyword>
<organism evidence="3 4">
    <name type="scientific">Tenebrio molitor</name>
    <name type="common">Yellow mealworm beetle</name>
    <dbReference type="NCBI Taxonomy" id="7067"/>
    <lineage>
        <taxon>Eukaryota</taxon>
        <taxon>Metazoa</taxon>
        <taxon>Ecdysozoa</taxon>
        <taxon>Arthropoda</taxon>
        <taxon>Hexapoda</taxon>
        <taxon>Insecta</taxon>
        <taxon>Pterygota</taxon>
        <taxon>Neoptera</taxon>
        <taxon>Endopterygota</taxon>
        <taxon>Coleoptera</taxon>
        <taxon>Polyphaga</taxon>
        <taxon>Cucujiformia</taxon>
        <taxon>Tenebrionidae</taxon>
        <taxon>Tenebrio</taxon>
    </lineage>
</organism>
<feature type="region of interest" description="Disordered" evidence="1">
    <location>
        <begin position="187"/>
        <end position="212"/>
    </location>
</feature>
<keyword evidence="2" id="KW-0812">Transmembrane</keyword>
<evidence type="ECO:0000256" key="2">
    <source>
        <dbReference type="SAM" id="Phobius"/>
    </source>
</evidence>
<feature type="transmembrane region" description="Helical" evidence="2">
    <location>
        <begin position="43"/>
        <end position="62"/>
    </location>
</feature>
<comment type="caution">
    <text evidence="3">The sequence shown here is derived from an EMBL/GenBank/DDBJ whole genome shotgun (WGS) entry which is preliminary data.</text>
</comment>
<dbReference type="EMBL" id="JABDTM020003645">
    <property type="protein sequence ID" value="KAH0822212.1"/>
    <property type="molecule type" value="Genomic_DNA"/>
</dbReference>
<sequence length="270" mass="32512">MILLLKNHMVDDVAAVVDWWQLDSVGDETKNKFIKLSTWMNRFAVLNISILLVFATIIFFSSDEVNGLAFVRHILDQIFSHWSKFVFVFFKITLFLPSFMMSAHMYQLFYSAQHIIFQMKLLKMFIRRMASTSSSTQDDLMYDDSYQEEINAKLKIIIDKHCNFIREGCRILGMTKNTEKKEKEKYYQRNGYANEEEQRHRQKQERRERIKESREYDRCMTKNIPESLGRECKTKKNYGNFRCGNEERENRYWTEGEDRGCRMCYEERDN</sequence>
<keyword evidence="2" id="KW-0472">Membrane</keyword>
<reference evidence="3" key="1">
    <citation type="journal article" date="2020" name="J Insects Food Feed">
        <title>The yellow mealworm (Tenebrio molitor) genome: a resource for the emerging insects as food and feed industry.</title>
        <authorList>
            <person name="Eriksson T."/>
            <person name="Andere A."/>
            <person name="Kelstrup H."/>
            <person name="Emery V."/>
            <person name="Picard C."/>
        </authorList>
    </citation>
    <scope>NUCLEOTIDE SEQUENCE</scope>
    <source>
        <strain evidence="3">Stoneville</strain>
        <tissue evidence="3">Whole head</tissue>
    </source>
</reference>
<accession>A0A8J6HX84</accession>
<gene>
    <name evidence="3" type="ORF">GEV33_000579</name>
</gene>
<dbReference type="Proteomes" id="UP000719412">
    <property type="component" value="Unassembled WGS sequence"/>
</dbReference>
<evidence type="ECO:0000313" key="4">
    <source>
        <dbReference type="Proteomes" id="UP000719412"/>
    </source>
</evidence>
<name>A0A8J6HX84_TENMO</name>
<evidence type="ECO:0000313" key="3">
    <source>
        <dbReference type="EMBL" id="KAH0822212.1"/>
    </source>
</evidence>
<keyword evidence="2" id="KW-1133">Transmembrane helix</keyword>